<gene>
    <name evidence="2" type="ORF">F5I99_04080</name>
</gene>
<sequence length="648" mass="71227">MSYQPTLEDMMCLFLEQPEKFSARLQTQRSLINAANAGAVDETVRAHYADYLRNGGEPLTETRVSQVSRMDDTIHDTVFGAANCGCVSESPCCLVSGEVVDAVYPSRKVEWPNRPSSDKPKTLWLIADSQEGNEYYAEVNVDWKGSACRSEYKTAEERQYLPAIQIERSGTDTLQQSDNSETHKVYLNQSTGVLDLLRSVLPDAIVIPLAIVDRILSLPRFLSGLDRASFSPRQCAASTDMRQALQVGILPQMGVEGSISVGAKTIFSLNGISGEVSAEGSLTGKIAQYEISANAEKSAYGDSHERSVDMSTAEREPGFLGLIGSMFNQLSQAVSHGSSDPSGSSQGSDDTPESLMRSNDFTSSITLYKTLKVDFCAIELRRKQNTPYLELAWVTGTSNGINTSLTIGVEGKIDLVDLLVRGVFKSGRVAREIAELRFKAANGETVDGTVEMNLTLAAEGNVEHNVSTQATTITVTTQEDLEEQLNQLQHEFTGTLKIVGEAEIKVHLGVKYWLVSGRVGVNGTLHTAWTWEVKTIDKQRKKRFYFEGLKVSVEAYAEVEYDDEPATTEEAESEENEGWGGDTSATATENLELDPIQRQILQSQKVVEEMRARHAEQASTNSQDGETYEILKPTVAEVTEESPPWDDF</sequence>
<accession>A0A5J6LB91</accession>
<feature type="compositionally biased region" description="Acidic residues" evidence="1">
    <location>
        <begin position="560"/>
        <end position="577"/>
    </location>
</feature>
<feature type="region of interest" description="Disordered" evidence="1">
    <location>
        <begin position="560"/>
        <end position="594"/>
    </location>
</feature>
<feature type="compositionally biased region" description="Low complexity" evidence="1">
    <location>
        <begin position="335"/>
        <end position="349"/>
    </location>
</feature>
<evidence type="ECO:0000313" key="2">
    <source>
        <dbReference type="EMBL" id="QEW05730.1"/>
    </source>
</evidence>
<feature type="region of interest" description="Disordered" evidence="1">
    <location>
        <begin position="609"/>
        <end position="628"/>
    </location>
</feature>
<organism evidence="2 3">
    <name type="scientific">Nitrincola iocasae</name>
    <dbReference type="NCBI Taxonomy" id="2614693"/>
    <lineage>
        <taxon>Bacteria</taxon>
        <taxon>Pseudomonadati</taxon>
        <taxon>Pseudomonadota</taxon>
        <taxon>Gammaproteobacteria</taxon>
        <taxon>Oceanospirillales</taxon>
        <taxon>Oceanospirillaceae</taxon>
        <taxon>Nitrincola</taxon>
    </lineage>
</organism>
<dbReference type="AlphaFoldDB" id="A0A5J6LB91"/>
<protein>
    <submittedName>
        <fullName evidence="2">Uncharacterized protein</fullName>
    </submittedName>
</protein>
<reference evidence="2 3" key="1">
    <citation type="submission" date="2019-09" db="EMBL/GenBank/DDBJ databases">
        <title>Nitrincola iocasae sp. nov., a bacterium isolated from the sediment collected at a cold seep field in South China Sea.</title>
        <authorList>
            <person name="Zhang H."/>
            <person name="Wang H."/>
            <person name="Li C."/>
        </authorList>
    </citation>
    <scope>NUCLEOTIDE SEQUENCE [LARGE SCALE GENOMIC DNA]</scope>
    <source>
        <strain evidence="2 3">KXZD1103</strain>
    </source>
</reference>
<keyword evidence="3" id="KW-1185">Reference proteome</keyword>
<evidence type="ECO:0000256" key="1">
    <source>
        <dbReference type="SAM" id="MobiDB-lite"/>
    </source>
</evidence>
<dbReference type="KEGG" id="nik:F5I99_04080"/>
<evidence type="ECO:0000313" key="3">
    <source>
        <dbReference type="Proteomes" id="UP000325606"/>
    </source>
</evidence>
<dbReference type="Proteomes" id="UP000325606">
    <property type="component" value="Chromosome"/>
</dbReference>
<dbReference type="RefSeq" id="WP_151053774.1">
    <property type="nucleotide sequence ID" value="NZ_CP044222.1"/>
</dbReference>
<dbReference type="EMBL" id="CP044222">
    <property type="protein sequence ID" value="QEW05730.1"/>
    <property type="molecule type" value="Genomic_DNA"/>
</dbReference>
<name>A0A5J6LB91_9GAMM</name>
<proteinExistence type="predicted"/>
<feature type="region of interest" description="Disordered" evidence="1">
    <location>
        <begin position="333"/>
        <end position="356"/>
    </location>
</feature>